<feature type="binding site" evidence="6">
    <location>
        <position position="233"/>
    </location>
    <ligand>
        <name>a divalent metal cation</name>
        <dbReference type="ChEBI" id="CHEBI:60240"/>
        <label>1</label>
    </ligand>
</feature>
<dbReference type="Proteomes" id="UP000824109">
    <property type="component" value="Unassembled WGS sequence"/>
</dbReference>
<dbReference type="GO" id="GO:0046872">
    <property type="term" value="F:metal ion binding"/>
    <property type="evidence" value="ECO:0007669"/>
    <property type="project" value="UniProtKB-UniRule"/>
</dbReference>
<evidence type="ECO:0000256" key="4">
    <source>
        <dbReference type="ARBA" id="ARBA00022723"/>
    </source>
</evidence>
<evidence type="ECO:0000313" key="9">
    <source>
        <dbReference type="EMBL" id="HIU56599.1"/>
    </source>
</evidence>
<reference evidence="9" key="2">
    <citation type="journal article" date="2021" name="PeerJ">
        <title>Extensive microbial diversity within the chicken gut microbiome revealed by metagenomics and culture.</title>
        <authorList>
            <person name="Gilroy R."/>
            <person name="Ravi A."/>
            <person name="Getino M."/>
            <person name="Pursley I."/>
            <person name="Horton D.L."/>
            <person name="Alikhan N.F."/>
            <person name="Baker D."/>
            <person name="Gharbi K."/>
            <person name="Hall N."/>
            <person name="Watson M."/>
            <person name="Adriaenssens E.M."/>
            <person name="Foster-Nyarko E."/>
            <person name="Jarju S."/>
            <person name="Secka A."/>
            <person name="Antonio M."/>
            <person name="Oren A."/>
            <person name="Chaudhuri R.R."/>
            <person name="La Ragione R."/>
            <person name="Hildebrand F."/>
            <person name="Pallen M.J."/>
        </authorList>
    </citation>
    <scope>NUCLEOTIDE SEQUENCE</scope>
    <source>
        <strain evidence="9">USAMLcec3-3695</strain>
    </source>
</reference>
<evidence type="ECO:0000256" key="5">
    <source>
        <dbReference type="ARBA" id="ARBA00022801"/>
    </source>
</evidence>
<feature type="binding site" evidence="6">
    <location>
        <position position="176"/>
    </location>
    <ligand>
        <name>substrate</name>
    </ligand>
</feature>
<comment type="function">
    <text evidence="1 6">Removes the N-terminal methionine from nascent proteins. The N-terminal methionine is often cleaved when the second residue in the primary sequence is small and uncharged (Met-Ala-, Cys, Gly, Pro, Ser, Thr, or Val). Requires deformylation of the N(alpha)-formylated initiator methionine before it can be hydrolyzed.</text>
</comment>
<dbReference type="PRINTS" id="PR00599">
    <property type="entry name" value="MAPEPTIDASE"/>
</dbReference>
<feature type="binding site" evidence="6">
    <location>
        <position position="77"/>
    </location>
    <ligand>
        <name>substrate</name>
    </ligand>
</feature>
<comment type="similarity">
    <text evidence="6">Belongs to the peptidase M24A family. Methionine aminopeptidase type 1 subfamily.</text>
</comment>
<feature type="domain" description="Peptidase M24" evidence="8">
    <location>
        <begin position="11"/>
        <end position="239"/>
    </location>
</feature>
<dbReference type="PANTHER" id="PTHR43330">
    <property type="entry name" value="METHIONINE AMINOPEPTIDASE"/>
    <property type="match status" value="1"/>
</dbReference>
<dbReference type="GO" id="GO:0070006">
    <property type="term" value="F:metalloaminopeptidase activity"/>
    <property type="evidence" value="ECO:0007669"/>
    <property type="project" value="UniProtKB-UniRule"/>
</dbReference>
<evidence type="ECO:0000256" key="7">
    <source>
        <dbReference type="RuleBase" id="RU003653"/>
    </source>
</evidence>
<feature type="binding site" evidence="6">
    <location>
        <position position="106"/>
    </location>
    <ligand>
        <name>a divalent metal cation</name>
        <dbReference type="ChEBI" id="CHEBI:60240"/>
        <label>2</label>
        <note>catalytic</note>
    </ligand>
</feature>
<evidence type="ECO:0000256" key="6">
    <source>
        <dbReference type="HAMAP-Rule" id="MF_01974"/>
    </source>
</evidence>
<dbReference type="GO" id="GO:0006508">
    <property type="term" value="P:proteolysis"/>
    <property type="evidence" value="ECO:0007669"/>
    <property type="project" value="UniProtKB-KW"/>
</dbReference>
<accession>A0A9D1SDN5</accession>
<keyword evidence="2 6" id="KW-0031">Aminopeptidase</keyword>
<evidence type="ECO:0000256" key="1">
    <source>
        <dbReference type="ARBA" id="ARBA00002521"/>
    </source>
</evidence>
<proteinExistence type="inferred from homology"/>
<dbReference type="Gene3D" id="3.90.230.10">
    <property type="entry name" value="Creatinase/methionine aminopeptidase superfamily"/>
    <property type="match status" value="1"/>
</dbReference>
<dbReference type="AlphaFoldDB" id="A0A9D1SDN5"/>
<comment type="subunit">
    <text evidence="6">Monomer.</text>
</comment>
<comment type="catalytic activity">
    <reaction evidence="6 7">
        <text>Release of N-terminal amino acids, preferentially methionine, from peptides and arylamides.</text>
        <dbReference type="EC" id="3.4.11.18"/>
    </reaction>
</comment>
<comment type="caution">
    <text evidence="9">The sequence shown here is derived from an EMBL/GenBank/DDBJ whole genome shotgun (WGS) entry which is preliminary data.</text>
</comment>
<dbReference type="GO" id="GO:0005829">
    <property type="term" value="C:cytosol"/>
    <property type="evidence" value="ECO:0007669"/>
    <property type="project" value="TreeGrafter"/>
</dbReference>
<evidence type="ECO:0000313" key="10">
    <source>
        <dbReference type="Proteomes" id="UP000824109"/>
    </source>
</evidence>
<dbReference type="InterPro" id="IPR002467">
    <property type="entry name" value="Pept_M24A_MAP1"/>
</dbReference>
<dbReference type="EMBL" id="DVNB01000024">
    <property type="protein sequence ID" value="HIU56599.1"/>
    <property type="molecule type" value="Genomic_DNA"/>
</dbReference>
<dbReference type="CDD" id="cd01086">
    <property type="entry name" value="MetAP1"/>
    <property type="match status" value="1"/>
</dbReference>
<feature type="binding site" evidence="6">
    <location>
        <position position="169"/>
    </location>
    <ligand>
        <name>a divalent metal cation</name>
        <dbReference type="ChEBI" id="CHEBI:60240"/>
        <label>2</label>
        <note>catalytic</note>
    </ligand>
</feature>
<dbReference type="EC" id="3.4.11.18" evidence="6 7"/>
<dbReference type="Pfam" id="PF00557">
    <property type="entry name" value="Peptidase_M24"/>
    <property type="match status" value="1"/>
</dbReference>
<sequence>MISIKSAKQIEKMRESCKLTKELFLILEDMVKPGVSTLELDKAAYNFYKKHGATPNFLNYDGYPATICASVNDEVVHGIPSKHKVLKDGDIISIDMGCILDGWHSDAARTFAVGKISEEAQRLIDVTRESFFEGIKKVKHGAKLGDLSAAIQNYVESNGYGVVRDLVGHGIGRLMHEDPSVPNFGKAGHGVKLAAGMALAVEPMVTAGDYHVSVLDDDWTVVTDDGSLAAHYENTIIVTREGCEILTL</sequence>
<dbReference type="InterPro" id="IPR001714">
    <property type="entry name" value="Pept_M24_MAP"/>
</dbReference>
<feature type="binding site" evidence="6">
    <location>
        <position position="202"/>
    </location>
    <ligand>
        <name>a divalent metal cation</name>
        <dbReference type="ChEBI" id="CHEBI:60240"/>
        <label>2</label>
        <note>catalytic</note>
    </ligand>
</feature>
<evidence type="ECO:0000259" key="8">
    <source>
        <dbReference type="Pfam" id="PF00557"/>
    </source>
</evidence>
<gene>
    <name evidence="6 9" type="primary">map</name>
    <name evidence="9" type="ORF">IAA61_02145</name>
</gene>
<dbReference type="PANTHER" id="PTHR43330:SF27">
    <property type="entry name" value="METHIONINE AMINOPEPTIDASE"/>
    <property type="match status" value="1"/>
</dbReference>
<keyword evidence="4 6" id="KW-0479">Metal-binding</keyword>
<name>A0A9D1SDN5_9FIRM</name>
<dbReference type="NCBIfam" id="TIGR00500">
    <property type="entry name" value="met_pdase_I"/>
    <property type="match status" value="1"/>
</dbReference>
<feature type="binding site" evidence="6">
    <location>
        <position position="233"/>
    </location>
    <ligand>
        <name>a divalent metal cation</name>
        <dbReference type="ChEBI" id="CHEBI:60240"/>
        <label>2</label>
        <note>catalytic</note>
    </ligand>
</feature>
<dbReference type="InterPro" id="IPR000994">
    <property type="entry name" value="Pept_M24"/>
</dbReference>
<organism evidence="9 10">
    <name type="scientific">Candidatus Ornithomonoglobus merdipullorum</name>
    <dbReference type="NCBI Taxonomy" id="2840895"/>
    <lineage>
        <taxon>Bacteria</taxon>
        <taxon>Bacillati</taxon>
        <taxon>Bacillota</taxon>
        <taxon>Clostridia</taxon>
        <taxon>Candidatus Ornithomonoglobus</taxon>
    </lineage>
</organism>
<dbReference type="GO" id="GO:0004239">
    <property type="term" value="F:initiator methionyl aminopeptidase activity"/>
    <property type="evidence" value="ECO:0007669"/>
    <property type="project" value="UniProtKB-UniRule"/>
</dbReference>
<keyword evidence="3 6" id="KW-0645">Protease</keyword>
<protein>
    <recommendedName>
        <fullName evidence="6 7">Methionine aminopeptidase</fullName>
        <shortName evidence="6">MAP</shortName>
        <shortName evidence="6">MetAP</shortName>
        <ecNumber evidence="6 7">3.4.11.18</ecNumber>
    </recommendedName>
    <alternativeName>
        <fullName evidence="6">Peptidase M</fullName>
    </alternativeName>
</protein>
<evidence type="ECO:0000256" key="2">
    <source>
        <dbReference type="ARBA" id="ARBA00022438"/>
    </source>
</evidence>
<dbReference type="SUPFAM" id="SSF55920">
    <property type="entry name" value="Creatinase/aminopeptidase"/>
    <property type="match status" value="1"/>
</dbReference>
<feature type="binding site" evidence="6">
    <location>
        <position position="106"/>
    </location>
    <ligand>
        <name>a divalent metal cation</name>
        <dbReference type="ChEBI" id="CHEBI:60240"/>
        <label>1</label>
    </ligand>
</feature>
<comment type="cofactor">
    <cofactor evidence="6">
        <name>Co(2+)</name>
        <dbReference type="ChEBI" id="CHEBI:48828"/>
    </cofactor>
    <cofactor evidence="6">
        <name>Zn(2+)</name>
        <dbReference type="ChEBI" id="CHEBI:29105"/>
    </cofactor>
    <cofactor evidence="6">
        <name>Mn(2+)</name>
        <dbReference type="ChEBI" id="CHEBI:29035"/>
    </cofactor>
    <cofactor evidence="6">
        <name>Fe(2+)</name>
        <dbReference type="ChEBI" id="CHEBI:29033"/>
    </cofactor>
    <text evidence="6">Binds 2 divalent metal cations per subunit. Has a high-affinity and a low affinity metal-binding site. The true nature of the physiological cofactor is under debate. The enzyme is active with cobalt, zinc, manganese or divalent iron ions. Most likely, methionine aminopeptidases function as mononuclear Fe(2+)-metalloproteases under physiological conditions, and the catalytically relevant metal-binding site has been assigned to the histidine-containing high-affinity site.</text>
</comment>
<dbReference type="InterPro" id="IPR036005">
    <property type="entry name" value="Creatinase/aminopeptidase-like"/>
</dbReference>
<feature type="binding site" evidence="6">
    <location>
        <position position="95"/>
    </location>
    <ligand>
        <name>a divalent metal cation</name>
        <dbReference type="ChEBI" id="CHEBI:60240"/>
        <label>1</label>
    </ligand>
</feature>
<keyword evidence="5 6" id="KW-0378">Hydrolase</keyword>
<dbReference type="HAMAP" id="MF_01974">
    <property type="entry name" value="MetAP_1"/>
    <property type="match status" value="1"/>
</dbReference>
<reference evidence="9" key="1">
    <citation type="submission" date="2020-10" db="EMBL/GenBank/DDBJ databases">
        <authorList>
            <person name="Gilroy R."/>
        </authorList>
    </citation>
    <scope>NUCLEOTIDE SEQUENCE</scope>
    <source>
        <strain evidence="9">USAMLcec3-3695</strain>
    </source>
</reference>
<evidence type="ECO:0000256" key="3">
    <source>
        <dbReference type="ARBA" id="ARBA00022670"/>
    </source>
</evidence>